<gene>
    <name evidence="1" type="ORF">A2773_01540</name>
</gene>
<dbReference type="Gene3D" id="1.10.10.1400">
    <property type="entry name" value="Terminase, small subunit, N-terminal DNA-binding domain, HTH motif"/>
    <property type="match status" value="1"/>
</dbReference>
<dbReference type="InterPro" id="IPR005335">
    <property type="entry name" value="Terminase_ssu"/>
</dbReference>
<dbReference type="Pfam" id="PF03592">
    <property type="entry name" value="Terminase_2"/>
    <property type="match status" value="1"/>
</dbReference>
<comment type="caution">
    <text evidence="1">The sequence shown here is derived from an EMBL/GenBank/DDBJ whole genome shotgun (WGS) entry which is preliminary data.</text>
</comment>
<dbReference type="STRING" id="1798375.A2773_01540"/>
<dbReference type="GO" id="GO:0051276">
    <property type="term" value="P:chromosome organization"/>
    <property type="evidence" value="ECO:0007669"/>
    <property type="project" value="InterPro"/>
</dbReference>
<protein>
    <recommendedName>
        <fullName evidence="3">Terminase</fullName>
    </recommendedName>
</protein>
<dbReference type="Proteomes" id="UP000177383">
    <property type="component" value="Unassembled WGS sequence"/>
</dbReference>
<name>A0A1F5ZMX9_9BACT</name>
<accession>A0A1F5ZMX9</accession>
<proteinExistence type="predicted"/>
<dbReference type="EMBL" id="MFJE01000036">
    <property type="protein sequence ID" value="OGG13788.1"/>
    <property type="molecule type" value="Genomic_DNA"/>
</dbReference>
<evidence type="ECO:0008006" key="3">
    <source>
        <dbReference type="Google" id="ProtNLM"/>
    </source>
</evidence>
<organism evidence="1 2">
    <name type="scientific">Candidatus Gottesmanbacteria bacterium RIFCSPHIGHO2_01_FULL_39_10</name>
    <dbReference type="NCBI Taxonomy" id="1798375"/>
    <lineage>
        <taxon>Bacteria</taxon>
        <taxon>Candidatus Gottesmaniibacteriota</taxon>
    </lineage>
</organism>
<dbReference type="AlphaFoldDB" id="A0A1F5ZMX9"/>
<sequence>MANDTSNLTLKQRKWLKAYIECGNATEAAMRAYDCKTRRSANAIGAKNLSKINLGNALEDEGLTLLLIAKTLIDGCKATKMYGNGIARPDWRVRHPYLVTALRIRGLYPPTKNKKNNADEAPRILITG</sequence>
<evidence type="ECO:0000313" key="1">
    <source>
        <dbReference type="EMBL" id="OGG13788.1"/>
    </source>
</evidence>
<evidence type="ECO:0000313" key="2">
    <source>
        <dbReference type="Proteomes" id="UP000177383"/>
    </source>
</evidence>
<reference evidence="1 2" key="1">
    <citation type="journal article" date="2016" name="Nat. Commun.">
        <title>Thousands of microbial genomes shed light on interconnected biogeochemical processes in an aquifer system.</title>
        <authorList>
            <person name="Anantharaman K."/>
            <person name="Brown C.T."/>
            <person name="Hug L.A."/>
            <person name="Sharon I."/>
            <person name="Castelle C.J."/>
            <person name="Probst A.J."/>
            <person name="Thomas B.C."/>
            <person name="Singh A."/>
            <person name="Wilkins M.J."/>
            <person name="Karaoz U."/>
            <person name="Brodie E.L."/>
            <person name="Williams K.H."/>
            <person name="Hubbard S.S."/>
            <person name="Banfield J.F."/>
        </authorList>
    </citation>
    <scope>NUCLEOTIDE SEQUENCE [LARGE SCALE GENOMIC DNA]</scope>
</reference>
<dbReference type="InterPro" id="IPR038713">
    <property type="entry name" value="Terminase_Gp1_N_sf"/>
</dbReference>